<sequence length="461" mass="52818">MAAHKDYHFDREALNEQFIFSAKAKKTIFIIIGVGIILSLLGLFFMATDSGHHEEAHAAIEMTGNELSSLENPDTGHADVEHAEHATEGGHHAYHWTKRVKVNLWINVIYFVGISVIGLFWVALQYITMAGWSAGFKRVPEAFASFLPIGLFLFLITFAWGYHEIFHWTDTTLYDEGTAAYDSIIAGKSGFLNLPFFIVGSIVIIGGWYLFHFFIRKNSTAEDKATNPTQARKNYRNMVKISAAFVVFFGVTSSVASWWWTLSIDTHWFSTMFGWYHFSSWWVAGIAGITLTVVMLKQAGYLKFINENHLHDLGKFVFAFSVFWTYIWFSQFLLIYYANIPEETAYYIERLSSPIYRKYIFIILLVNFIIPFFGLMTRNAKRKMTILKVICITVIIGHWFDFYQMMTPGTLREHGSFGFFEIGLPLIFVGIFAYLVGLSLAKAPLVAKNHPLLEEAYNHET</sequence>
<dbReference type="EMBL" id="CP003345">
    <property type="protein sequence ID" value="AFM04874.1"/>
    <property type="molecule type" value="Genomic_DNA"/>
</dbReference>
<keyword evidence="1" id="KW-0812">Transmembrane</keyword>
<protein>
    <submittedName>
        <fullName evidence="2">Quinol:cytochrome c oxidoreductase quinone-binding subunit 2</fullName>
    </submittedName>
</protein>
<gene>
    <name evidence="2" type="ordered locus">Fleli_2509</name>
</gene>
<dbReference type="PANTHER" id="PTHR43044">
    <property type="match status" value="1"/>
</dbReference>
<reference evidence="3" key="1">
    <citation type="submission" date="2012-06" db="EMBL/GenBank/DDBJ databases">
        <title>The complete genome of Flexibacter litoralis DSM 6794.</title>
        <authorList>
            <person name="Lucas S."/>
            <person name="Copeland A."/>
            <person name="Lapidus A."/>
            <person name="Glavina del Rio T."/>
            <person name="Dalin E."/>
            <person name="Tice H."/>
            <person name="Bruce D."/>
            <person name="Goodwin L."/>
            <person name="Pitluck S."/>
            <person name="Peters L."/>
            <person name="Ovchinnikova G."/>
            <person name="Lu M."/>
            <person name="Kyrpides N."/>
            <person name="Mavromatis K."/>
            <person name="Ivanova N."/>
            <person name="Brettin T."/>
            <person name="Detter J.C."/>
            <person name="Han C."/>
            <person name="Larimer F."/>
            <person name="Land M."/>
            <person name="Hauser L."/>
            <person name="Markowitz V."/>
            <person name="Cheng J.-F."/>
            <person name="Hugenholtz P."/>
            <person name="Woyke T."/>
            <person name="Wu D."/>
            <person name="Spring S."/>
            <person name="Lang E."/>
            <person name="Kopitz M."/>
            <person name="Brambilla E."/>
            <person name="Klenk H.-P."/>
            <person name="Eisen J.A."/>
        </authorList>
    </citation>
    <scope>NUCLEOTIDE SEQUENCE [LARGE SCALE GENOMIC DNA]</scope>
    <source>
        <strain evidence="3">ATCC 23117 / DSM 6794 / NBRC 15988 / NCIMB 1366 / Sio-4</strain>
    </source>
</reference>
<feature type="transmembrane region" description="Helical" evidence="1">
    <location>
        <begin position="196"/>
        <end position="215"/>
    </location>
</feature>
<feature type="transmembrane region" description="Helical" evidence="1">
    <location>
        <begin position="104"/>
        <end position="127"/>
    </location>
</feature>
<evidence type="ECO:0000313" key="2">
    <source>
        <dbReference type="EMBL" id="AFM04874.1"/>
    </source>
</evidence>
<feature type="transmembrane region" description="Helical" evidence="1">
    <location>
        <begin position="316"/>
        <end position="339"/>
    </location>
</feature>
<accession>I4ALN9</accession>
<dbReference type="STRING" id="880071.Fleli_2509"/>
<name>I4ALN9_BERLS</name>
<dbReference type="AlphaFoldDB" id="I4ALN9"/>
<dbReference type="Proteomes" id="UP000006054">
    <property type="component" value="Chromosome"/>
</dbReference>
<evidence type="ECO:0000313" key="3">
    <source>
        <dbReference type="Proteomes" id="UP000006054"/>
    </source>
</evidence>
<keyword evidence="1" id="KW-0472">Membrane</keyword>
<dbReference type="PATRIC" id="fig|880071.3.peg.2498"/>
<feature type="transmembrane region" description="Helical" evidence="1">
    <location>
        <begin position="422"/>
        <end position="441"/>
    </location>
</feature>
<dbReference type="RefSeq" id="WP_014798311.1">
    <property type="nucleotide sequence ID" value="NC_018018.1"/>
</dbReference>
<feature type="transmembrane region" description="Helical" evidence="1">
    <location>
        <begin position="28"/>
        <end position="47"/>
    </location>
</feature>
<feature type="transmembrane region" description="Helical" evidence="1">
    <location>
        <begin position="359"/>
        <end position="377"/>
    </location>
</feature>
<dbReference type="HOGENOM" id="CLU_042661_1_0_10"/>
<dbReference type="PANTHER" id="PTHR43044:SF1">
    <property type="entry name" value="QUINOL:CYTOCHROME C OXIDOREDUCTASE QUINONE-BINDING SUBUNIT 2"/>
    <property type="match status" value="1"/>
</dbReference>
<proteinExistence type="predicted"/>
<dbReference type="OrthoDB" id="140980at2"/>
<dbReference type="eggNOG" id="COG4531">
    <property type="taxonomic scope" value="Bacteria"/>
</dbReference>
<feature type="transmembrane region" description="Helical" evidence="1">
    <location>
        <begin position="384"/>
        <end position="402"/>
    </location>
</feature>
<evidence type="ECO:0000256" key="1">
    <source>
        <dbReference type="SAM" id="Phobius"/>
    </source>
</evidence>
<keyword evidence="3" id="KW-1185">Reference proteome</keyword>
<feature type="transmembrane region" description="Helical" evidence="1">
    <location>
        <begin position="273"/>
        <end position="296"/>
    </location>
</feature>
<keyword evidence="1" id="KW-1133">Transmembrane helix</keyword>
<dbReference type="KEGG" id="fli:Fleli_2509"/>
<organism evidence="2 3">
    <name type="scientific">Bernardetia litoralis (strain ATCC 23117 / DSM 6794 / NBRC 15988 / NCIMB 1366 / Fx l1 / Sio-4)</name>
    <name type="common">Flexibacter litoralis</name>
    <dbReference type="NCBI Taxonomy" id="880071"/>
    <lineage>
        <taxon>Bacteria</taxon>
        <taxon>Pseudomonadati</taxon>
        <taxon>Bacteroidota</taxon>
        <taxon>Cytophagia</taxon>
        <taxon>Cytophagales</taxon>
        <taxon>Bernardetiaceae</taxon>
        <taxon>Bernardetia</taxon>
    </lineage>
</organism>
<feature type="transmembrane region" description="Helical" evidence="1">
    <location>
        <begin position="139"/>
        <end position="162"/>
    </location>
</feature>
<feature type="transmembrane region" description="Helical" evidence="1">
    <location>
        <begin position="241"/>
        <end position="261"/>
    </location>
</feature>